<feature type="region of interest" description="Disordered" evidence="1">
    <location>
        <begin position="1"/>
        <end position="176"/>
    </location>
</feature>
<dbReference type="EMBL" id="CM029043">
    <property type="protein sequence ID" value="KAG2608767.1"/>
    <property type="molecule type" value="Genomic_DNA"/>
</dbReference>
<gene>
    <name evidence="2" type="ORF">PVAP13_4KG048866</name>
</gene>
<feature type="compositionally biased region" description="Basic residues" evidence="1">
    <location>
        <begin position="33"/>
        <end position="47"/>
    </location>
</feature>
<sequence>MSTPVGDRAGEANTGGAEVEESAETQSQSAANKPKRRTRRATAKRSLSKAIAEQDTREKNPKKPRHEYRAPPTSDTSSESGNPKLERRENPKESESVGGRVPTPPPSPRPSSAQEHAEADTQVTASGSKPVGAPPKPKPVPGRHRQFAMKVTDINTDTAQSSKPSEESGDRGQQSE</sequence>
<comment type="caution">
    <text evidence="2">The sequence shown here is derived from an EMBL/GenBank/DDBJ whole genome shotgun (WGS) entry which is preliminary data.</text>
</comment>
<evidence type="ECO:0000313" key="3">
    <source>
        <dbReference type="Proteomes" id="UP000823388"/>
    </source>
</evidence>
<reference evidence="2" key="1">
    <citation type="submission" date="2020-05" db="EMBL/GenBank/DDBJ databases">
        <title>WGS assembly of Panicum virgatum.</title>
        <authorList>
            <person name="Lovell J.T."/>
            <person name="Jenkins J."/>
            <person name="Shu S."/>
            <person name="Juenger T.E."/>
            <person name="Schmutz J."/>
        </authorList>
    </citation>
    <scope>NUCLEOTIDE SEQUENCE</scope>
    <source>
        <strain evidence="2">AP13</strain>
    </source>
</reference>
<evidence type="ECO:0000313" key="2">
    <source>
        <dbReference type="EMBL" id="KAG2608767.1"/>
    </source>
</evidence>
<proteinExistence type="predicted"/>
<evidence type="ECO:0000256" key="1">
    <source>
        <dbReference type="SAM" id="MobiDB-lite"/>
    </source>
</evidence>
<feature type="compositionally biased region" description="Basic and acidic residues" evidence="1">
    <location>
        <begin position="84"/>
        <end position="95"/>
    </location>
</feature>
<protein>
    <submittedName>
        <fullName evidence="2">Uncharacterized protein</fullName>
    </submittedName>
</protein>
<feature type="compositionally biased region" description="Basic and acidic residues" evidence="1">
    <location>
        <begin position="52"/>
        <end position="61"/>
    </location>
</feature>
<feature type="compositionally biased region" description="Polar residues" evidence="1">
    <location>
        <begin position="153"/>
        <end position="163"/>
    </location>
</feature>
<dbReference type="Proteomes" id="UP000823388">
    <property type="component" value="Chromosome 4K"/>
</dbReference>
<accession>A0A8T0TEU8</accession>
<organism evidence="2 3">
    <name type="scientific">Panicum virgatum</name>
    <name type="common">Blackwell switchgrass</name>
    <dbReference type="NCBI Taxonomy" id="38727"/>
    <lineage>
        <taxon>Eukaryota</taxon>
        <taxon>Viridiplantae</taxon>
        <taxon>Streptophyta</taxon>
        <taxon>Embryophyta</taxon>
        <taxon>Tracheophyta</taxon>
        <taxon>Spermatophyta</taxon>
        <taxon>Magnoliopsida</taxon>
        <taxon>Liliopsida</taxon>
        <taxon>Poales</taxon>
        <taxon>Poaceae</taxon>
        <taxon>PACMAD clade</taxon>
        <taxon>Panicoideae</taxon>
        <taxon>Panicodae</taxon>
        <taxon>Paniceae</taxon>
        <taxon>Panicinae</taxon>
        <taxon>Panicum</taxon>
        <taxon>Panicum sect. Hiantes</taxon>
    </lineage>
</organism>
<keyword evidence="3" id="KW-1185">Reference proteome</keyword>
<dbReference type="AlphaFoldDB" id="A0A8T0TEU8"/>
<name>A0A8T0TEU8_PANVG</name>